<dbReference type="InterPro" id="IPR029058">
    <property type="entry name" value="AB_hydrolase_fold"/>
</dbReference>
<gene>
    <name evidence="2" type="ORF">Q7X28_18835</name>
</gene>
<protein>
    <submittedName>
        <fullName evidence="2">Alpha/beta hydrolase-fold protein</fullName>
    </submittedName>
</protein>
<reference evidence="2" key="1">
    <citation type="submission" date="2023-08" db="EMBL/GenBank/DDBJ databases">
        <title>The draft genome of Tsukamurella strandjordii strain 050030.</title>
        <authorList>
            <person name="Zhao F."/>
            <person name="Feng Y."/>
            <person name="Zong Z."/>
        </authorList>
    </citation>
    <scope>NUCLEOTIDE SEQUENCE</scope>
    <source>
        <strain evidence="2">050030</strain>
    </source>
</reference>
<dbReference type="SUPFAM" id="SSF53474">
    <property type="entry name" value="alpha/beta-Hydrolases"/>
    <property type="match status" value="1"/>
</dbReference>
<dbReference type="Proteomes" id="UP001178281">
    <property type="component" value="Unassembled WGS sequence"/>
</dbReference>
<dbReference type="GO" id="GO:0016787">
    <property type="term" value="F:hydrolase activity"/>
    <property type="evidence" value="ECO:0007669"/>
    <property type="project" value="UniProtKB-KW"/>
</dbReference>
<dbReference type="InterPro" id="IPR000801">
    <property type="entry name" value="Esterase-like"/>
</dbReference>
<keyword evidence="3" id="KW-1185">Reference proteome</keyword>
<keyword evidence="1" id="KW-0732">Signal</keyword>
<evidence type="ECO:0000256" key="1">
    <source>
        <dbReference type="SAM" id="SignalP"/>
    </source>
</evidence>
<feature type="chain" id="PRO_5041663411" evidence="1">
    <location>
        <begin position="24"/>
        <end position="546"/>
    </location>
</feature>
<accession>A0AA90NCS2</accession>
<comment type="caution">
    <text evidence="2">The sequence shown here is derived from an EMBL/GenBank/DDBJ whole genome shotgun (WGS) entry which is preliminary data.</text>
</comment>
<dbReference type="InterPro" id="IPR013207">
    <property type="entry name" value="LGFP"/>
</dbReference>
<proteinExistence type="predicted"/>
<dbReference type="PANTHER" id="PTHR48098:SF1">
    <property type="entry name" value="DIACYLGLYCEROL ACYLTRANSFERASE_MYCOLYLTRANSFERASE AG85A"/>
    <property type="match status" value="1"/>
</dbReference>
<dbReference type="EMBL" id="JAUTIX010000008">
    <property type="protein sequence ID" value="MDP0399976.1"/>
    <property type="molecule type" value="Genomic_DNA"/>
</dbReference>
<keyword evidence="2" id="KW-0378">Hydrolase</keyword>
<feature type="signal peptide" evidence="1">
    <location>
        <begin position="1"/>
        <end position="23"/>
    </location>
</feature>
<dbReference type="Pfam" id="PF08310">
    <property type="entry name" value="LGFP"/>
    <property type="match status" value="3"/>
</dbReference>
<dbReference type="PANTHER" id="PTHR48098">
    <property type="entry name" value="ENTEROCHELIN ESTERASE-RELATED"/>
    <property type="match status" value="1"/>
</dbReference>
<evidence type="ECO:0000313" key="3">
    <source>
        <dbReference type="Proteomes" id="UP001178281"/>
    </source>
</evidence>
<dbReference type="Pfam" id="PF00756">
    <property type="entry name" value="Esterase"/>
    <property type="match status" value="1"/>
</dbReference>
<organism evidence="2 3">
    <name type="scientific">Tsukamurella strandjordii</name>
    <dbReference type="NCBI Taxonomy" id="147577"/>
    <lineage>
        <taxon>Bacteria</taxon>
        <taxon>Bacillati</taxon>
        <taxon>Actinomycetota</taxon>
        <taxon>Actinomycetes</taxon>
        <taxon>Mycobacteriales</taxon>
        <taxon>Tsukamurellaceae</taxon>
        <taxon>Tsukamurella</taxon>
    </lineage>
</organism>
<dbReference type="RefSeq" id="WP_305112466.1">
    <property type="nucleotide sequence ID" value="NZ_JAUTIX010000008.1"/>
</dbReference>
<dbReference type="GO" id="GO:0016747">
    <property type="term" value="F:acyltransferase activity, transferring groups other than amino-acyl groups"/>
    <property type="evidence" value="ECO:0007669"/>
    <property type="project" value="TreeGrafter"/>
</dbReference>
<dbReference type="AlphaFoldDB" id="A0AA90NCS2"/>
<dbReference type="InterPro" id="IPR050583">
    <property type="entry name" value="Mycobacterial_A85_antigen"/>
</dbReference>
<name>A0AA90NCS2_9ACTN</name>
<evidence type="ECO:0000313" key="2">
    <source>
        <dbReference type="EMBL" id="MDP0399976.1"/>
    </source>
</evidence>
<dbReference type="Gene3D" id="3.40.50.1820">
    <property type="entry name" value="alpha/beta hydrolase"/>
    <property type="match status" value="1"/>
</dbReference>
<sequence>MHRAGRIGTLLVAGALAAGTVVAPGPAGIAAPSYADPAPAQSRIVGAAWQGDHRVDLTVFSAAMGGNVTVQLLLAKDWHADPKAKFPTLYLLDGMRARDDQNGWLLETNVADFYRDKNVTVVLPVGGQSSWYTDWRRPDNGKNYKWETFLAKELPPLLQQQWRATESRAAAGVSMGGTAAFTLAARNKGLYRFAGSYSGILSMSSPGTPESVGLAMRDAGNFNSDAMYGAPADPAWAQHDPLKLADQLRGVSLYFSSGNGSAPATGQPADLQAMALEVLARSSNQAFAVELNRKGIPANAIYRPSGNHSWPYWQFENSQAWPQAQAALGVPDARPCAAAGAIGELAPKVPALGTCVTVEYPVPGGRAQDFRGGQIYWTADTGAQVVGGAIAGAYLGAGGPGGALGYPTGGEQPLPDKKGRFQRFQGGVVYWSPQTGARAVRGAIGERYAAAGFERSPLGLPVSDEQRLRTGNGAFQRFQGGVVYWSPKTPATVVPNGPIFAEWGRQGYEAGRLGYPVADATPAPGGLEQRFERGVIALVNGATEVR</sequence>